<gene>
    <name evidence="1" type="ORF">D9C73_015157</name>
</gene>
<reference evidence="1 2" key="1">
    <citation type="submission" date="2019-01" db="EMBL/GenBank/DDBJ databases">
        <title>Genome Assembly of Collichthys lucidus.</title>
        <authorList>
            <person name="Cai M."/>
            <person name="Xiao S."/>
        </authorList>
    </citation>
    <scope>NUCLEOTIDE SEQUENCE [LARGE SCALE GENOMIC DNA]</scope>
    <source>
        <strain evidence="1">JT15FE1705JMU</strain>
        <tissue evidence="1">Muscle</tissue>
    </source>
</reference>
<dbReference type="AlphaFoldDB" id="A0A4U5V0A4"/>
<keyword evidence="2" id="KW-1185">Reference proteome</keyword>
<name>A0A4U5V0A4_COLLU</name>
<proteinExistence type="predicted"/>
<dbReference type="EMBL" id="CM014090">
    <property type="protein sequence ID" value="TKS81053.1"/>
    <property type="molecule type" value="Genomic_DNA"/>
</dbReference>
<evidence type="ECO:0000313" key="2">
    <source>
        <dbReference type="Proteomes" id="UP000298787"/>
    </source>
</evidence>
<protein>
    <submittedName>
        <fullName evidence="1">Uncharacterized protein</fullName>
    </submittedName>
</protein>
<evidence type="ECO:0000313" key="1">
    <source>
        <dbReference type="EMBL" id="TKS81053.1"/>
    </source>
</evidence>
<sequence length="145" mass="16902">MRIGTEPYWPVALGRWTVHGEKASINQRDRHPLQHYSYHHNDISKNHCTHTDTHTHVSGSSLCRFISSTPEPPTPNLRVADILWMTHNYHIKSPFCIFRSKPSPLGIRGTDAARLFCPEYFRRDYITVHQQELIIHRVSRSQPPL</sequence>
<dbReference type="Proteomes" id="UP000298787">
    <property type="component" value="Chromosome 13"/>
</dbReference>
<accession>A0A4U5V0A4</accession>
<organism evidence="1 2">
    <name type="scientific">Collichthys lucidus</name>
    <name type="common">Big head croaker</name>
    <name type="synonym">Sciaena lucida</name>
    <dbReference type="NCBI Taxonomy" id="240159"/>
    <lineage>
        <taxon>Eukaryota</taxon>
        <taxon>Metazoa</taxon>
        <taxon>Chordata</taxon>
        <taxon>Craniata</taxon>
        <taxon>Vertebrata</taxon>
        <taxon>Euteleostomi</taxon>
        <taxon>Actinopterygii</taxon>
        <taxon>Neopterygii</taxon>
        <taxon>Teleostei</taxon>
        <taxon>Neoteleostei</taxon>
        <taxon>Acanthomorphata</taxon>
        <taxon>Eupercaria</taxon>
        <taxon>Sciaenidae</taxon>
        <taxon>Collichthys</taxon>
    </lineage>
</organism>